<dbReference type="PANTHER" id="PTHR11552">
    <property type="entry name" value="GLUCOSE-METHANOL-CHOLINE GMC OXIDOREDUCTASE"/>
    <property type="match status" value="1"/>
</dbReference>
<feature type="binding site" evidence="5">
    <location>
        <position position="94"/>
    </location>
    <ligand>
        <name>FAD</name>
        <dbReference type="ChEBI" id="CHEBI:57692"/>
    </ligand>
</feature>
<evidence type="ECO:0000259" key="7">
    <source>
        <dbReference type="PROSITE" id="PS00623"/>
    </source>
</evidence>
<dbReference type="Proteomes" id="UP000641386">
    <property type="component" value="Unassembled WGS sequence"/>
</dbReference>
<dbReference type="InterPro" id="IPR000172">
    <property type="entry name" value="GMC_OxRdtase_N"/>
</dbReference>
<sequence>MTTAPQDYDYIVVGAGSAGATLAGRLSETTDAQVLLLEAGPDWRTATLPEAFRTVRLNMDPKAHPEFWWQNVTTLRNPAQPEGPYGRGRGVGGTSNVNAMFAIRGVPDDYDHWARLGAEGWSYDDVLPYFVRLEDELDHPDPPYHGTGGPIPVGRTPQDGWGPLDLAFAEAAQDFGYVWCADHNAPGTTGVGPFALNMRDHRRVTTADGYLEPNRDRPNLTVRGHAQVATVTLDPATGTARGVVLVGGEGIRLAPGGEVVLCAGAVHSPALLMRSGIGPAAHLAALGIEALADLPVGRNLQDHGMLMVPIPTRADLPTDPDRPVTNCILRYSSGLGGAGENDMFMVPNNGMYDSQGRSRGRGMLVAQQEQVFSRGELTLRSADPLTEPRIEQRVFTDRRDFVRMEQSLELMARFAAHKAVRSLLDGPAGLPGSADILRTATDNRHLSGTCRMGAPGDPATVVDPDLKVLGTSGLRVVDASIFPDTPRANPHLSVVMSAEHAAARITGAHAHARKAGLATEGAR</sequence>
<comment type="caution">
    <text evidence="9">The sequence shown here is derived from an EMBL/GenBank/DDBJ whole genome shotgun (WGS) entry which is preliminary data.</text>
</comment>
<dbReference type="EMBL" id="BNBC01000060">
    <property type="protein sequence ID" value="GHF11444.1"/>
    <property type="molecule type" value="Genomic_DNA"/>
</dbReference>
<dbReference type="InterPro" id="IPR036188">
    <property type="entry name" value="FAD/NAD-bd_sf"/>
</dbReference>
<organism evidence="9 10">
    <name type="scientific">Streptomyces spiralis</name>
    <dbReference type="NCBI Taxonomy" id="66376"/>
    <lineage>
        <taxon>Bacteria</taxon>
        <taxon>Bacillati</taxon>
        <taxon>Actinomycetota</taxon>
        <taxon>Actinomycetes</taxon>
        <taxon>Kitasatosporales</taxon>
        <taxon>Streptomycetaceae</taxon>
        <taxon>Streptomyces</taxon>
    </lineage>
</organism>
<evidence type="ECO:0000256" key="3">
    <source>
        <dbReference type="ARBA" id="ARBA00022630"/>
    </source>
</evidence>
<dbReference type="RefSeq" id="WP_189907598.1">
    <property type="nucleotide sequence ID" value="NZ_BNBC01000060.1"/>
</dbReference>
<evidence type="ECO:0000256" key="5">
    <source>
        <dbReference type="PIRSR" id="PIRSR000137-2"/>
    </source>
</evidence>
<name>A0A919E495_9ACTN</name>
<reference evidence="9" key="2">
    <citation type="submission" date="2020-09" db="EMBL/GenBank/DDBJ databases">
        <authorList>
            <person name="Sun Q."/>
            <person name="Ohkuma M."/>
        </authorList>
    </citation>
    <scope>NUCLEOTIDE SEQUENCE</scope>
    <source>
        <strain evidence="9">JCM 3302</strain>
    </source>
</reference>
<dbReference type="GO" id="GO:0050660">
    <property type="term" value="F:flavin adenine dinucleotide binding"/>
    <property type="evidence" value="ECO:0007669"/>
    <property type="project" value="InterPro"/>
</dbReference>
<dbReference type="GO" id="GO:0016614">
    <property type="term" value="F:oxidoreductase activity, acting on CH-OH group of donors"/>
    <property type="evidence" value="ECO:0007669"/>
    <property type="project" value="InterPro"/>
</dbReference>
<evidence type="ECO:0000313" key="10">
    <source>
        <dbReference type="Proteomes" id="UP000641386"/>
    </source>
</evidence>
<evidence type="ECO:0000256" key="1">
    <source>
        <dbReference type="ARBA" id="ARBA00001974"/>
    </source>
</evidence>
<dbReference type="Gene3D" id="3.50.50.60">
    <property type="entry name" value="FAD/NAD(P)-binding domain"/>
    <property type="match status" value="1"/>
</dbReference>
<proteinExistence type="inferred from homology"/>
<dbReference type="SUPFAM" id="SSF51905">
    <property type="entry name" value="FAD/NAD(P)-binding domain"/>
    <property type="match status" value="1"/>
</dbReference>
<feature type="domain" description="Glucose-methanol-choline oxidoreductase N-terminal" evidence="7">
    <location>
        <begin position="88"/>
        <end position="111"/>
    </location>
</feature>
<reference evidence="9" key="1">
    <citation type="journal article" date="2014" name="Int. J. Syst. Evol. Microbiol.">
        <title>Complete genome sequence of Corynebacterium casei LMG S-19264T (=DSM 44701T), isolated from a smear-ripened cheese.</title>
        <authorList>
            <consortium name="US DOE Joint Genome Institute (JGI-PGF)"/>
            <person name="Walter F."/>
            <person name="Albersmeier A."/>
            <person name="Kalinowski J."/>
            <person name="Ruckert C."/>
        </authorList>
    </citation>
    <scope>NUCLEOTIDE SEQUENCE</scope>
    <source>
        <strain evidence="9">JCM 3302</strain>
    </source>
</reference>
<feature type="binding site" evidence="5">
    <location>
        <position position="228"/>
    </location>
    <ligand>
        <name>FAD</name>
        <dbReference type="ChEBI" id="CHEBI:57692"/>
    </ligand>
</feature>
<dbReference type="PANTHER" id="PTHR11552:SF147">
    <property type="entry name" value="CHOLINE DEHYDROGENASE, MITOCHONDRIAL"/>
    <property type="match status" value="1"/>
</dbReference>
<dbReference type="AlphaFoldDB" id="A0A919E495"/>
<dbReference type="PROSITE" id="PS00623">
    <property type="entry name" value="GMC_OXRED_1"/>
    <property type="match status" value="1"/>
</dbReference>
<dbReference type="InterPro" id="IPR012132">
    <property type="entry name" value="GMC_OxRdtase"/>
</dbReference>
<keyword evidence="3 6" id="KW-0285">Flavoprotein</keyword>
<evidence type="ECO:0000313" key="9">
    <source>
        <dbReference type="EMBL" id="GHF11444.1"/>
    </source>
</evidence>
<dbReference type="SUPFAM" id="SSF54373">
    <property type="entry name" value="FAD-linked reductases, C-terminal domain"/>
    <property type="match status" value="1"/>
</dbReference>
<evidence type="ECO:0000256" key="2">
    <source>
        <dbReference type="ARBA" id="ARBA00010790"/>
    </source>
</evidence>
<evidence type="ECO:0000259" key="8">
    <source>
        <dbReference type="PROSITE" id="PS00624"/>
    </source>
</evidence>
<dbReference type="Pfam" id="PF05199">
    <property type="entry name" value="GMC_oxred_C"/>
    <property type="match status" value="1"/>
</dbReference>
<keyword evidence="10" id="KW-1185">Reference proteome</keyword>
<dbReference type="PIRSF" id="PIRSF000137">
    <property type="entry name" value="Alcohol_oxidase"/>
    <property type="match status" value="1"/>
</dbReference>
<evidence type="ECO:0000256" key="6">
    <source>
        <dbReference type="RuleBase" id="RU003968"/>
    </source>
</evidence>
<comment type="similarity">
    <text evidence="2 6">Belongs to the GMC oxidoreductase family.</text>
</comment>
<dbReference type="InterPro" id="IPR007867">
    <property type="entry name" value="GMC_OxRtase_C"/>
</dbReference>
<feature type="domain" description="Glucose-methanol-choline oxidoreductase N-terminal" evidence="8">
    <location>
        <begin position="264"/>
        <end position="278"/>
    </location>
</feature>
<gene>
    <name evidence="9" type="ORF">GCM10014715_78900</name>
</gene>
<protein>
    <submittedName>
        <fullName evidence="9">GMC family oxidoreductase</fullName>
    </submittedName>
</protein>
<accession>A0A919E495</accession>
<evidence type="ECO:0000256" key="4">
    <source>
        <dbReference type="ARBA" id="ARBA00022827"/>
    </source>
</evidence>
<keyword evidence="4 5" id="KW-0274">FAD</keyword>
<dbReference type="PROSITE" id="PS00624">
    <property type="entry name" value="GMC_OXRED_2"/>
    <property type="match status" value="1"/>
</dbReference>
<dbReference type="Gene3D" id="3.30.410.40">
    <property type="match status" value="1"/>
</dbReference>
<dbReference type="Pfam" id="PF00732">
    <property type="entry name" value="GMC_oxred_N"/>
    <property type="match status" value="1"/>
</dbReference>
<comment type="cofactor">
    <cofactor evidence="1 5">
        <name>FAD</name>
        <dbReference type="ChEBI" id="CHEBI:57692"/>
    </cofactor>
</comment>